<evidence type="ECO:0000256" key="1">
    <source>
        <dbReference type="SAM" id="Coils"/>
    </source>
</evidence>
<accession>A2G7H0</accession>
<dbReference type="VEuPathDB" id="TrichDB:TVAGG3_0920320"/>
<sequence>MLTPNASLIDDVNAIEDDEADALADQDEEDIEMINEDAHYRVQAEILKNDHAIQYQKQIDNIKDSYNEETNQILEEGKNLCLKMVEDQRKEVENLENEWRTARKKQIDQDLEASNSKLATARVLASFQLIDSAKTLRDTTRKQSATRSSELKILDDLFEKQYRLMIERHSKDFILLHERVKAQINNSKLDAELLKKQADYTKDNQDSQIPIVMISSVSMQAKFDTTKRSIIQTFSPRPEKRI</sequence>
<dbReference type="AlphaFoldDB" id="A2G7H0"/>
<dbReference type="KEGG" id="tva:4744552"/>
<gene>
    <name evidence="2" type="ORF">TVAG_099200</name>
</gene>
<dbReference type="VEuPathDB" id="TrichDB:TVAG_099200"/>
<keyword evidence="1" id="KW-0175">Coiled coil</keyword>
<dbReference type="RefSeq" id="XP_001299834.1">
    <property type="nucleotide sequence ID" value="XM_001299833.1"/>
</dbReference>
<protein>
    <submittedName>
        <fullName evidence="2">Uncharacterized protein</fullName>
    </submittedName>
</protein>
<dbReference type="VEuPathDB" id="TrichDB:TVAGG3_0920410"/>
<keyword evidence="3" id="KW-1185">Reference proteome</keyword>
<name>A2G7H0_TRIV3</name>
<dbReference type="InParanoid" id="A2G7H0"/>
<dbReference type="EMBL" id="DS114549">
    <property type="protein sequence ID" value="EAX86904.1"/>
    <property type="molecule type" value="Genomic_DNA"/>
</dbReference>
<organism evidence="2 3">
    <name type="scientific">Trichomonas vaginalis (strain ATCC PRA-98 / G3)</name>
    <dbReference type="NCBI Taxonomy" id="412133"/>
    <lineage>
        <taxon>Eukaryota</taxon>
        <taxon>Metamonada</taxon>
        <taxon>Parabasalia</taxon>
        <taxon>Trichomonadida</taxon>
        <taxon>Trichomonadidae</taxon>
        <taxon>Trichomonas</taxon>
    </lineage>
</organism>
<evidence type="ECO:0000313" key="2">
    <source>
        <dbReference type="EMBL" id="EAX86904.1"/>
    </source>
</evidence>
<feature type="coiled-coil region" evidence="1">
    <location>
        <begin position="52"/>
        <end position="105"/>
    </location>
</feature>
<evidence type="ECO:0000313" key="3">
    <source>
        <dbReference type="Proteomes" id="UP000001542"/>
    </source>
</evidence>
<reference evidence="2" key="1">
    <citation type="submission" date="2006-10" db="EMBL/GenBank/DDBJ databases">
        <authorList>
            <person name="Amadeo P."/>
            <person name="Zhao Q."/>
            <person name="Wortman J."/>
            <person name="Fraser-Liggett C."/>
            <person name="Carlton J."/>
        </authorList>
    </citation>
    <scope>NUCLEOTIDE SEQUENCE</scope>
    <source>
        <strain evidence="2">G3</strain>
    </source>
</reference>
<proteinExistence type="predicted"/>
<dbReference type="Proteomes" id="UP000001542">
    <property type="component" value="Unassembled WGS sequence"/>
</dbReference>
<reference evidence="2" key="2">
    <citation type="journal article" date="2007" name="Science">
        <title>Draft genome sequence of the sexually transmitted pathogen Trichomonas vaginalis.</title>
        <authorList>
            <person name="Carlton J.M."/>
            <person name="Hirt R.P."/>
            <person name="Silva J.C."/>
            <person name="Delcher A.L."/>
            <person name="Schatz M."/>
            <person name="Zhao Q."/>
            <person name="Wortman J.R."/>
            <person name="Bidwell S.L."/>
            <person name="Alsmark U.C.M."/>
            <person name="Besteiro S."/>
            <person name="Sicheritz-Ponten T."/>
            <person name="Noel C.J."/>
            <person name="Dacks J.B."/>
            <person name="Foster P.G."/>
            <person name="Simillion C."/>
            <person name="Van de Peer Y."/>
            <person name="Miranda-Saavedra D."/>
            <person name="Barton G.J."/>
            <person name="Westrop G.D."/>
            <person name="Mueller S."/>
            <person name="Dessi D."/>
            <person name="Fiori P.L."/>
            <person name="Ren Q."/>
            <person name="Paulsen I."/>
            <person name="Zhang H."/>
            <person name="Bastida-Corcuera F.D."/>
            <person name="Simoes-Barbosa A."/>
            <person name="Brown M.T."/>
            <person name="Hayes R.D."/>
            <person name="Mukherjee M."/>
            <person name="Okumura C.Y."/>
            <person name="Schneider R."/>
            <person name="Smith A.J."/>
            <person name="Vanacova S."/>
            <person name="Villalvazo M."/>
            <person name="Haas B.J."/>
            <person name="Pertea M."/>
            <person name="Feldblyum T.V."/>
            <person name="Utterback T.R."/>
            <person name="Shu C.L."/>
            <person name="Osoegawa K."/>
            <person name="de Jong P.J."/>
            <person name="Hrdy I."/>
            <person name="Horvathova L."/>
            <person name="Zubacova Z."/>
            <person name="Dolezal P."/>
            <person name="Malik S.B."/>
            <person name="Logsdon J.M. Jr."/>
            <person name="Henze K."/>
            <person name="Gupta A."/>
            <person name="Wang C.C."/>
            <person name="Dunne R.L."/>
            <person name="Upcroft J.A."/>
            <person name="Upcroft P."/>
            <person name="White O."/>
            <person name="Salzberg S.L."/>
            <person name="Tang P."/>
            <person name="Chiu C.-H."/>
            <person name="Lee Y.-S."/>
            <person name="Embley T.M."/>
            <person name="Coombs G.H."/>
            <person name="Mottram J.C."/>
            <person name="Tachezy J."/>
            <person name="Fraser-Liggett C.M."/>
            <person name="Johnson P.J."/>
        </authorList>
    </citation>
    <scope>NUCLEOTIDE SEQUENCE [LARGE SCALE GENOMIC DNA]</scope>
    <source>
        <strain evidence="2">G3</strain>
    </source>
</reference>